<reference evidence="13 14" key="1">
    <citation type="submission" date="2019-03" db="EMBL/GenBank/DDBJ databases">
        <title>Sequencing 23 genomes of Wallemia ichthyophaga.</title>
        <authorList>
            <person name="Gostincar C."/>
        </authorList>
    </citation>
    <scope>NUCLEOTIDE SEQUENCE [LARGE SCALE GENOMIC DNA]</scope>
    <source>
        <strain evidence="13 14">EXF-6200</strain>
    </source>
</reference>
<dbReference type="GO" id="GO:0008540">
    <property type="term" value="C:proteasome regulatory particle, base subcomplex"/>
    <property type="evidence" value="ECO:0007669"/>
    <property type="project" value="UniProtKB-ARBA"/>
</dbReference>
<feature type="signal peptide" evidence="11">
    <location>
        <begin position="1"/>
        <end position="17"/>
    </location>
</feature>
<evidence type="ECO:0000313" key="13">
    <source>
        <dbReference type="EMBL" id="TIB38015.1"/>
    </source>
</evidence>
<dbReference type="GO" id="GO:0016887">
    <property type="term" value="F:ATP hydrolysis activity"/>
    <property type="evidence" value="ECO:0007669"/>
    <property type="project" value="InterPro"/>
</dbReference>
<evidence type="ECO:0000256" key="5">
    <source>
        <dbReference type="ARBA" id="ARBA00022801"/>
    </source>
</evidence>
<dbReference type="SMART" id="SM00382">
    <property type="entry name" value="AAA"/>
    <property type="match status" value="1"/>
</dbReference>
<evidence type="ECO:0000256" key="11">
    <source>
        <dbReference type="SAM" id="SignalP"/>
    </source>
</evidence>
<dbReference type="PANTHER" id="PTHR23073">
    <property type="entry name" value="26S PROTEASOME REGULATORY SUBUNIT"/>
    <property type="match status" value="1"/>
</dbReference>
<dbReference type="Gene3D" id="3.40.50.300">
    <property type="entry name" value="P-loop containing nucleotide triphosphate hydrolases"/>
    <property type="match status" value="1"/>
</dbReference>
<dbReference type="PROSITE" id="PS00674">
    <property type="entry name" value="AAA"/>
    <property type="match status" value="1"/>
</dbReference>
<feature type="transmembrane region" description="Helical" evidence="10">
    <location>
        <begin position="649"/>
        <end position="669"/>
    </location>
</feature>
<keyword evidence="5" id="KW-0378">Hydrolase</keyword>
<evidence type="ECO:0000313" key="14">
    <source>
        <dbReference type="Proteomes" id="UP000310689"/>
    </source>
</evidence>
<comment type="caution">
    <text evidence="13">The sequence shown here is derived from an EMBL/GenBank/DDBJ whole genome shotgun (WGS) entry which is preliminary data.</text>
</comment>
<keyword evidence="4" id="KW-0547">Nucleotide-binding</keyword>
<dbReference type="Gene3D" id="1.10.8.60">
    <property type="match status" value="1"/>
</dbReference>
<evidence type="ECO:0000256" key="7">
    <source>
        <dbReference type="ARBA" id="ARBA00022942"/>
    </source>
</evidence>
<feature type="chain" id="PRO_5020524894" description="AAA+ ATPase domain-containing protein" evidence="11">
    <location>
        <begin position="18"/>
        <end position="1445"/>
    </location>
</feature>
<feature type="transmembrane region" description="Helical" evidence="10">
    <location>
        <begin position="773"/>
        <end position="794"/>
    </location>
</feature>
<dbReference type="Gene3D" id="3.20.20.80">
    <property type="entry name" value="Glycosidases"/>
    <property type="match status" value="1"/>
</dbReference>
<dbReference type="Proteomes" id="UP000310689">
    <property type="component" value="Unassembled WGS sequence"/>
</dbReference>
<dbReference type="InterPro" id="IPR017853">
    <property type="entry name" value="GH"/>
</dbReference>
<dbReference type="InterPro" id="IPR007873">
    <property type="entry name" value="Glycosyltransferase_ALG3"/>
</dbReference>
<evidence type="ECO:0000256" key="3">
    <source>
        <dbReference type="ARBA" id="ARBA00022490"/>
    </source>
</evidence>
<dbReference type="GO" id="GO:0000272">
    <property type="term" value="P:polysaccharide catabolic process"/>
    <property type="evidence" value="ECO:0007669"/>
    <property type="project" value="InterPro"/>
</dbReference>
<keyword evidence="10" id="KW-0472">Membrane</keyword>
<dbReference type="GO" id="GO:0000030">
    <property type="term" value="F:mannosyltransferase activity"/>
    <property type="evidence" value="ECO:0007669"/>
    <property type="project" value="InterPro"/>
</dbReference>
<dbReference type="Pfam" id="PF05208">
    <property type="entry name" value="ALG3"/>
    <property type="match status" value="2"/>
</dbReference>
<keyword evidence="7" id="KW-0647">Proteasome</keyword>
<dbReference type="CDD" id="cd19502">
    <property type="entry name" value="RecA-like_PAN_like"/>
    <property type="match status" value="1"/>
</dbReference>
<protein>
    <recommendedName>
        <fullName evidence="12">AAA+ ATPase domain-containing protein</fullName>
    </recommendedName>
</protein>
<dbReference type="Pfam" id="PF00004">
    <property type="entry name" value="AAA"/>
    <property type="match status" value="1"/>
</dbReference>
<keyword evidence="8" id="KW-0326">Glycosidase</keyword>
<dbReference type="Pfam" id="PF00150">
    <property type="entry name" value="Cellulase"/>
    <property type="match status" value="1"/>
</dbReference>
<dbReference type="SUPFAM" id="SSF51445">
    <property type="entry name" value="(Trans)glycosidases"/>
    <property type="match status" value="1"/>
</dbReference>
<evidence type="ECO:0000259" key="12">
    <source>
        <dbReference type="SMART" id="SM00382"/>
    </source>
</evidence>
<dbReference type="FunFam" id="3.40.50.300:FF:000030">
    <property type="entry name" value="26S protease regulatory subunit 8"/>
    <property type="match status" value="1"/>
</dbReference>
<dbReference type="SUPFAM" id="SSF52540">
    <property type="entry name" value="P-loop containing nucleoside triphosphate hydrolases"/>
    <property type="match status" value="1"/>
</dbReference>
<evidence type="ECO:0000256" key="8">
    <source>
        <dbReference type="ARBA" id="ARBA00023295"/>
    </source>
</evidence>
<keyword evidence="6" id="KW-0067">ATP-binding</keyword>
<feature type="transmembrane region" description="Helical" evidence="10">
    <location>
        <begin position="806"/>
        <end position="832"/>
    </location>
</feature>
<dbReference type="Pfam" id="PF16450">
    <property type="entry name" value="Prot_ATP_ID_OB_C"/>
    <property type="match status" value="1"/>
</dbReference>
<dbReference type="InterPro" id="IPR027417">
    <property type="entry name" value="P-loop_NTPase"/>
</dbReference>
<dbReference type="EMBL" id="SPOI01000079">
    <property type="protein sequence ID" value="TIB38015.1"/>
    <property type="molecule type" value="Genomic_DNA"/>
</dbReference>
<evidence type="ECO:0000256" key="6">
    <source>
        <dbReference type="ARBA" id="ARBA00022840"/>
    </source>
</evidence>
<dbReference type="InterPro" id="IPR050221">
    <property type="entry name" value="26S_Proteasome_ATPase"/>
</dbReference>
<dbReference type="InterPro" id="IPR003959">
    <property type="entry name" value="ATPase_AAA_core"/>
</dbReference>
<dbReference type="InterPro" id="IPR001547">
    <property type="entry name" value="Glyco_hydro_5"/>
</dbReference>
<keyword evidence="3" id="KW-0963">Cytoplasm</keyword>
<feature type="transmembrane region" description="Helical" evidence="10">
    <location>
        <begin position="735"/>
        <end position="753"/>
    </location>
</feature>
<evidence type="ECO:0000256" key="1">
    <source>
        <dbReference type="ARBA" id="ARBA00005641"/>
    </source>
</evidence>
<comment type="similarity">
    <text evidence="1">Belongs to the glycosyl hydrolase 5 (cellulase A) family.</text>
</comment>
<dbReference type="InterPro" id="IPR003960">
    <property type="entry name" value="ATPase_AAA_CS"/>
</dbReference>
<dbReference type="FunFam" id="2.40.50.140:FF:000044">
    <property type="entry name" value="26S protease regulatory subunit 8"/>
    <property type="match status" value="1"/>
</dbReference>
<sequence>MLFRSFIIATLASLTIAVPTPRQQDLVDQHFKNKVQEQNHLESRDDCTIYEPYWTGVEWTQFDEFDPALAEIFRYRQQQSVNLGSWFLAEKWMVPSLFRCAAGLQASELDIARGWNGMQNARQILERHWDTFITEDDFRWLSEIGINTVRIPIGYWGVSNQFLWGTDFDGLGEVYGGQWARIRRAVHWASIYNIGVLIDLHGAPGSANGQHISGTSSDRVGLFVDEFNLQKTQDVLVYLTEQFTWVNNIVGIQILNEPEYGTDWLEAYYDRWLGAMRAVPGAEDLPLYIHDAFDLGRYAGYIAGRSDFVVEDHHSYFVYTDEDANTPAWLHAQHVLGPVRLGLEKESTVARRNLIIGEWSCALTAASLANAEDPANSRWWFCSNEESVYRNVSAGWHFWSYRTEDCDVNPNWCFLRSVGNALPATFSAFGPDRPPHINQQETESIESLQLPYIDSILGDLSGAFTSWFGLGAAPPGVYRRDRPENHGNGYGHDDGDHFDAWYKHNGGVWQTEETQFEDYNATKSSDEVDSENARQAINNGASQVKPMLNNLLDPSSFIASLQSATANPYSATSYDPATMSEAAARVRGYSDGFGLARKFAAFNLSKVGFTGQWINTNVGRLLENDDLMQENIQTYADHFGRDILFTKKGLLLASVGVIALEVLLTHYIIQFVPYTEIDWKAYMQQAKMFKEGKITQYDQIEGDTGPLVYPALHLYAYTALSHVTNAGTNIKYAQAIFQGIYIFTMTIVIAIYNKTEAVPPYILPLLALSKRLHSIYVLRLFNDCVGIGIFYVSLLDLMKRRHFRSAVLFSLAVGVKMNVLLFLPAYAVVYVLQGGLYESVKLGWTVNWRFIGEDVFLSREFSNALLAIHITLLALFAWFKWLPRDGAGSFDIVRHTFKHPSRRPLSSPLDSADCLYVQFDWCCLCEVIALPILFMVRTPDTFLIIHDTLPIDNQQTIMTAEIKPAGGVQSYYTSKIEESELAIHERTQNLRRLEAQRNALNTKVRLLREELQLLQEPGSYVGEVVKVMDKTKILVKVQPEGKFIVDFSQDIKLEDLKPSLRVALRSDSYTLHKILPNKVDPLVSLMMVEKVPDSTYENVGGLDKQIKEIKEVIELPVKHPELFESLGIAQPKGVLLYGPPGTGKTLLARAVAHHTDCAFIRVSGSELVQKYIGEGSRMVRELFVMARDHAPSIIFMDEIDSIGSSRGESGTGGGDSEVQRTMLELLNQLDGFESSKNIKVVMATNRIDILDSALLRPGRIDRKIEFPPPGPEARISILKIHSRKMSLQRGIDFKSLAEKMGNCSGAEVKGICTEAGINNNNNPEDLITLVKSPSVQRPRIPKLPIELHPLPPDISAYFVYPLSLEPYTLDLLPKLRHNANMEHDKHVNYLNERNALIESKKREEMKRVAPGWNGAWDTLEPSTLSKSKGKSVDDELVEGLERLAK</sequence>
<dbReference type="Gene3D" id="2.40.50.140">
    <property type="entry name" value="Nucleic acid-binding proteins"/>
    <property type="match status" value="1"/>
</dbReference>
<keyword evidence="10" id="KW-0812">Transmembrane</keyword>
<gene>
    <name evidence="13" type="ORF">E3P86_01900</name>
</gene>
<dbReference type="InterPro" id="IPR003593">
    <property type="entry name" value="AAA+_ATPase"/>
</dbReference>
<evidence type="ECO:0000256" key="2">
    <source>
        <dbReference type="ARBA" id="ARBA00006914"/>
    </source>
</evidence>
<dbReference type="UniPathway" id="UPA00378"/>
<name>A0A4T0JCT7_WALIC</name>
<evidence type="ECO:0000256" key="9">
    <source>
        <dbReference type="SAM" id="Coils"/>
    </source>
</evidence>
<keyword evidence="10" id="KW-1133">Transmembrane helix</keyword>
<comment type="similarity">
    <text evidence="2">Belongs to the AAA ATPase family.</text>
</comment>
<organism evidence="13 14">
    <name type="scientific">Wallemia ichthyophaga</name>
    <dbReference type="NCBI Taxonomy" id="245174"/>
    <lineage>
        <taxon>Eukaryota</taxon>
        <taxon>Fungi</taxon>
        <taxon>Dikarya</taxon>
        <taxon>Basidiomycota</taxon>
        <taxon>Wallemiomycotina</taxon>
        <taxon>Wallemiomycetes</taxon>
        <taxon>Wallemiales</taxon>
        <taxon>Wallemiaceae</taxon>
        <taxon>Wallemia</taxon>
    </lineage>
</organism>
<feature type="coiled-coil region" evidence="9">
    <location>
        <begin position="976"/>
        <end position="1010"/>
    </location>
</feature>
<dbReference type="InterPro" id="IPR012340">
    <property type="entry name" value="NA-bd_OB-fold"/>
</dbReference>
<evidence type="ECO:0000256" key="4">
    <source>
        <dbReference type="ARBA" id="ARBA00022741"/>
    </source>
</evidence>
<accession>A0A4T0JCT7</accession>
<feature type="domain" description="AAA+ ATPase" evidence="12">
    <location>
        <begin position="1130"/>
        <end position="1270"/>
    </location>
</feature>
<dbReference type="GO" id="GO:0004553">
    <property type="term" value="F:hydrolase activity, hydrolyzing O-glycosyl compounds"/>
    <property type="evidence" value="ECO:0007669"/>
    <property type="project" value="InterPro"/>
</dbReference>
<dbReference type="InterPro" id="IPR032501">
    <property type="entry name" value="Prot_ATP_ID_OB_2nd"/>
</dbReference>
<keyword evidence="11" id="KW-0732">Signal</keyword>
<evidence type="ECO:0000256" key="10">
    <source>
        <dbReference type="SAM" id="Phobius"/>
    </source>
</evidence>
<proteinExistence type="inferred from homology"/>
<dbReference type="GO" id="GO:0005524">
    <property type="term" value="F:ATP binding"/>
    <property type="evidence" value="ECO:0007669"/>
    <property type="project" value="UniProtKB-KW"/>
</dbReference>
<keyword evidence="9" id="KW-0175">Coiled coil</keyword>